<keyword evidence="8" id="KW-1185">Reference proteome</keyword>
<dbReference type="KEGG" id="psd:DSC_01400"/>
<feature type="domain" description="C-type lysozyme inhibitor" evidence="6">
    <location>
        <begin position="158"/>
        <end position="214"/>
    </location>
</feature>
<evidence type="ECO:0000313" key="7">
    <source>
        <dbReference type="EMBL" id="AER54933.1"/>
    </source>
</evidence>
<evidence type="ECO:0000256" key="3">
    <source>
        <dbReference type="ARBA" id="ARBA00023139"/>
    </source>
</evidence>
<dbReference type="Pfam" id="PF09864">
    <property type="entry name" value="MliC"/>
    <property type="match status" value="1"/>
</dbReference>
<protein>
    <submittedName>
        <fullName evidence="7">Lipoprotein lprI</fullName>
    </submittedName>
</protein>
<dbReference type="EMBL" id="CP003093">
    <property type="protein sequence ID" value="AER54933.1"/>
    <property type="molecule type" value="Genomic_DNA"/>
</dbReference>
<organism evidence="7 8">
    <name type="scientific">Pseudoxanthomonas spadix (strain BD-a59)</name>
    <dbReference type="NCBI Taxonomy" id="1045855"/>
    <lineage>
        <taxon>Bacteria</taxon>
        <taxon>Pseudomonadati</taxon>
        <taxon>Pseudomonadota</taxon>
        <taxon>Gammaproteobacteria</taxon>
        <taxon>Lysobacterales</taxon>
        <taxon>Lysobacteraceae</taxon>
        <taxon>Pseudoxanthomonas</taxon>
    </lineage>
</organism>
<dbReference type="InterPro" id="IPR018660">
    <property type="entry name" value="MliC"/>
</dbReference>
<evidence type="ECO:0000259" key="6">
    <source>
        <dbReference type="Pfam" id="PF09864"/>
    </source>
</evidence>
<dbReference type="AlphaFoldDB" id="G7UTN2"/>
<dbReference type="HOGENOM" id="CLU_564828_0_0_6"/>
<dbReference type="PROSITE" id="PS51257">
    <property type="entry name" value="PROKAR_LIPOPROTEIN"/>
    <property type="match status" value="1"/>
</dbReference>
<evidence type="ECO:0000313" key="8">
    <source>
        <dbReference type="Proteomes" id="UP000005870"/>
    </source>
</evidence>
<evidence type="ECO:0000256" key="4">
    <source>
        <dbReference type="ARBA" id="ARBA00023288"/>
    </source>
</evidence>
<gene>
    <name evidence="7" type="ordered locus">DSC_01400</name>
</gene>
<evidence type="ECO:0000256" key="5">
    <source>
        <dbReference type="SAM" id="MobiDB-lite"/>
    </source>
</evidence>
<accession>G7UTN2</accession>
<proteinExistence type="predicted"/>
<reference evidence="7 8" key="1">
    <citation type="journal article" date="2012" name="J. Bacteriol.">
        <title>Complete Genome Sequence of the BTEX-Degrading Bacterium Pseudoxanthomonas spadix BD-a59.</title>
        <authorList>
            <person name="Lee S.H."/>
            <person name="Jin H.M."/>
            <person name="Lee H.J."/>
            <person name="Kim J.M."/>
            <person name="Jeon C.O."/>
        </authorList>
    </citation>
    <scope>NUCLEOTIDE SEQUENCE [LARGE SCALE GENOMIC DNA]</scope>
    <source>
        <strain evidence="7 8">BD-a59</strain>
    </source>
</reference>
<name>G7UTN2_PSEUP</name>
<dbReference type="InterPro" id="IPR036328">
    <property type="entry name" value="MliC_sf"/>
</dbReference>
<keyword evidence="1" id="KW-0732">Signal</keyword>
<dbReference type="OrthoDB" id="5565855at2"/>
<dbReference type="SUPFAM" id="SSF141488">
    <property type="entry name" value="YdhA-like"/>
    <property type="match status" value="1"/>
</dbReference>
<evidence type="ECO:0000256" key="1">
    <source>
        <dbReference type="ARBA" id="ARBA00022729"/>
    </source>
</evidence>
<feature type="region of interest" description="Disordered" evidence="5">
    <location>
        <begin position="317"/>
        <end position="405"/>
    </location>
</feature>
<keyword evidence="3" id="KW-0564">Palmitate</keyword>
<evidence type="ECO:0000256" key="2">
    <source>
        <dbReference type="ARBA" id="ARBA00023136"/>
    </source>
</evidence>
<feature type="region of interest" description="Disordered" evidence="5">
    <location>
        <begin position="252"/>
        <end position="282"/>
    </location>
</feature>
<keyword evidence="4 7" id="KW-0449">Lipoprotein</keyword>
<keyword evidence="2" id="KW-0472">Membrane</keyword>
<feature type="compositionally biased region" description="Low complexity" evidence="5">
    <location>
        <begin position="326"/>
        <end position="363"/>
    </location>
</feature>
<sequence length="483" mass="50971">MRMTLPATLLLLAAVAGCDRPPPPRAPAAVRSALDTTPDGPAPPITIKPSFQCPRPVVEGEPQLPLDAPLTDLQKLICDEPELALLDRQAHQAYLAARLRRGVDRAGLSRAERQWQDNRKVCLKAPDPRACAAETSRTRLVELALQDPATVARTRLDFACKGTATPLTAAFYSQLKPAFAVLGFGDQQAIVFAEPTHSGLKYGRTGVDFFVRKGQVTADFYGRALACRSPTWRPAEEAPTRLAAQATDALVEQVSRTTSASTSASPVPNAPPSSGSANAAEVATAAPVVQAPVRQGAPTAPTSAPWPASVQAPVTASAPVADAPTGPLASPAPAPRAAVRSPVAPGAPARDAAAQATDALVRQTLSPAPRPPARRGHRQLRAPTHPPAPRRRLPRPDPRSLSDFGRPGCKSGCAVHISVASCPIEPLCMGRRIGENLSSRSRIFASTAKARQTPSVVFHSVWNLSADWRGSPSAGCRGRFWSR</sequence>
<dbReference type="GO" id="GO:0005576">
    <property type="term" value="C:extracellular region"/>
    <property type="evidence" value="ECO:0007669"/>
    <property type="project" value="TreeGrafter"/>
</dbReference>
<feature type="compositionally biased region" description="Low complexity" evidence="5">
    <location>
        <begin position="255"/>
        <end position="282"/>
    </location>
</feature>
<dbReference type="RefSeq" id="WP_014159111.1">
    <property type="nucleotide sequence ID" value="NC_016147.2"/>
</dbReference>
<dbReference type="eggNOG" id="COG4461">
    <property type="taxonomic scope" value="Bacteria"/>
</dbReference>
<dbReference type="Proteomes" id="UP000005870">
    <property type="component" value="Chromosome"/>
</dbReference>
<dbReference type="PANTHER" id="PTHR37549:SF1">
    <property type="entry name" value="LIPOPROTEIN LPRI"/>
    <property type="match status" value="1"/>
</dbReference>
<dbReference type="InterPro" id="IPR052755">
    <property type="entry name" value="Lysozyme_Inhibitor_LprI"/>
</dbReference>
<dbReference type="PANTHER" id="PTHR37549">
    <property type="entry name" value="LIPOPROTEIN LPRI"/>
    <property type="match status" value="1"/>
</dbReference>